<evidence type="ECO:0000313" key="2">
    <source>
        <dbReference type="EMBL" id="VVJ16377.1"/>
    </source>
</evidence>
<reference evidence="2 3" key="1">
    <citation type="submission" date="2019-09" db="EMBL/GenBank/DDBJ databases">
        <authorList>
            <person name="Leyn A S."/>
        </authorList>
    </citation>
    <scope>NUCLEOTIDE SEQUENCE [LARGE SCALE GENOMIC DNA]</scope>
    <source>
        <strain evidence="2">AA231_1</strain>
    </source>
</reference>
<dbReference type="EMBL" id="CABVGP010000001">
    <property type="protein sequence ID" value="VVJ16377.1"/>
    <property type="molecule type" value="Genomic_DNA"/>
</dbReference>
<feature type="region of interest" description="Disordered" evidence="1">
    <location>
        <begin position="1"/>
        <end position="39"/>
    </location>
</feature>
<organism evidence="2 3">
    <name type="scientific">Amycolatopsis camponoti</name>
    <dbReference type="NCBI Taxonomy" id="2606593"/>
    <lineage>
        <taxon>Bacteria</taxon>
        <taxon>Bacillati</taxon>
        <taxon>Actinomycetota</taxon>
        <taxon>Actinomycetes</taxon>
        <taxon>Pseudonocardiales</taxon>
        <taxon>Pseudonocardiaceae</taxon>
        <taxon>Amycolatopsis</taxon>
    </lineage>
</organism>
<dbReference type="Proteomes" id="UP000399805">
    <property type="component" value="Unassembled WGS sequence"/>
</dbReference>
<evidence type="ECO:0000313" key="3">
    <source>
        <dbReference type="Proteomes" id="UP000399805"/>
    </source>
</evidence>
<name>A0A6I8LK76_9PSEU</name>
<sequence length="39" mass="3955">MEQPMTAGGVVSEKQCSNPVSHSRPAAADRSAATGGGRR</sequence>
<accession>A0A6I8LK76</accession>
<dbReference type="AlphaFoldDB" id="A0A6I8LK76"/>
<gene>
    <name evidence="2" type="ORF">AA23TX_01398</name>
</gene>
<proteinExistence type="predicted"/>
<evidence type="ECO:0000256" key="1">
    <source>
        <dbReference type="SAM" id="MobiDB-lite"/>
    </source>
</evidence>
<keyword evidence="3" id="KW-1185">Reference proteome</keyword>
<protein>
    <submittedName>
        <fullName evidence="2">Uncharacterized protein</fullName>
    </submittedName>
</protein>